<keyword evidence="1" id="KW-0805">Transcription regulation</keyword>
<dbReference type="OrthoDB" id="6247875at2759"/>
<dbReference type="SMART" id="SM00398">
    <property type="entry name" value="HMG"/>
    <property type="match status" value="1"/>
</dbReference>
<proteinExistence type="predicted"/>
<dbReference type="FunFam" id="1.10.30.10:FF:000041">
    <property type="entry name" value="HMG box family protein"/>
    <property type="match status" value="1"/>
</dbReference>
<dbReference type="PROSITE" id="PS50118">
    <property type="entry name" value="HMG_BOX_2"/>
    <property type="match status" value="1"/>
</dbReference>
<dbReference type="GO" id="GO:0001228">
    <property type="term" value="F:DNA-binding transcription activator activity, RNA polymerase II-specific"/>
    <property type="evidence" value="ECO:0007669"/>
    <property type="project" value="TreeGrafter"/>
</dbReference>
<dbReference type="EMBL" id="CAJVPI010000342">
    <property type="protein sequence ID" value="CAG8522068.1"/>
    <property type="molecule type" value="Genomic_DNA"/>
</dbReference>
<dbReference type="GO" id="GO:0005634">
    <property type="term" value="C:nucleus"/>
    <property type="evidence" value="ECO:0007669"/>
    <property type="project" value="UniProtKB-UniRule"/>
</dbReference>
<feature type="region of interest" description="Disordered" evidence="5">
    <location>
        <begin position="145"/>
        <end position="170"/>
    </location>
</feature>
<evidence type="ECO:0000256" key="2">
    <source>
        <dbReference type="ARBA" id="ARBA00023125"/>
    </source>
</evidence>
<feature type="region of interest" description="Disordered" evidence="5">
    <location>
        <begin position="219"/>
        <end position="285"/>
    </location>
</feature>
<feature type="compositionally biased region" description="Basic and acidic residues" evidence="5">
    <location>
        <begin position="219"/>
        <end position="235"/>
    </location>
</feature>
<evidence type="ECO:0000259" key="6">
    <source>
        <dbReference type="PROSITE" id="PS50118"/>
    </source>
</evidence>
<comment type="caution">
    <text evidence="7">The sequence shown here is derived from an EMBL/GenBank/DDBJ whole genome shotgun (WGS) entry which is preliminary data.</text>
</comment>
<feature type="compositionally biased region" description="Polar residues" evidence="5">
    <location>
        <begin position="149"/>
        <end position="159"/>
    </location>
</feature>
<reference evidence="7" key="1">
    <citation type="submission" date="2021-06" db="EMBL/GenBank/DDBJ databases">
        <authorList>
            <person name="Kallberg Y."/>
            <person name="Tangrot J."/>
            <person name="Rosling A."/>
        </authorList>
    </citation>
    <scope>NUCLEOTIDE SEQUENCE</scope>
    <source>
        <strain evidence="7">BR232B</strain>
    </source>
</reference>
<accession>A0A9N9A8R8</accession>
<dbReference type="CDD" id="cd01389">
    <property type="entry name" value="HMG-box_ROX1-like"/>
    <property type="match status" value="1"/>
</dbReference>
<dbReference type="GO" id="GO:0030154">
    <property type="term" value="P:cell differentiation"/>
    <property type="evidence" value="ECO:0007669"/>
    <property type="project" value="TreeGrafter"/>
</dbReference>
<feature type="region of interest" description="Disordered" evidence="5">
    <location>
        <begin position="23"/>
        <end position="66"/>
    </location>
</feature>
<evidence type="ECO:0000313" key="7">
    <source>
        <dbReference type="EMBL" id="CAG8522068.1"/>
    </source>
</evidence>
<dbReference type="AlphaFoldDB" id="A0A9N9A8R8"/>
<keyword evidence="2 4" id="KW-0238">DNA-binding</keyword>
<dbReference type="Proteomes" id="UP000789739">
    <property type="component" value="Unassembled WGS sequence"/>
</dbReference>
<dbReference type="Pfam" id="PF00505">
    <property type="entry name" value="HMG_box"/>
    <property type="match status" value="1"/>
</dbReference>
<evidence type="ECO:0000313" key="8">
    <source>
        <dbReference type="Proteomes" id="UP000789739"/>
    </source>
</evidence>
<dbReference type="GO" id="GO:0000978">
    <property type="term" value="F:RNA polymerase II cis-regulatory region sequence-specific DNA binding"/>
    <property type="evidence" value="ECO:0007669"/>
    <property type="project" value="TreeGrafter"/>
</dbReference>
<dbReference type="SUPFAM" id="SSF47095">
    <property type="entry name" value="HMG-box"/>
    <property type="match status" value="1"/>
</dbReference>
<keyword evidence="3" id="KW-0804">Transcription</keyword>
<dbReference type="InterPro" id="IPR036910">
    <property type="entry name" value="HMG_box_dom_sf"/>
</dbReference>
<name>A0A9N9A8R8_9GLOM</name>
<feature type="compositionally biased region" description="Polar residues" evidence="5">
    <location>
        <begin position="273"/>
        <end position="285"/>
    </location>
</feature>
<dbReference type="PANTHER" id="PTHR10270:SF161">
    <property type="entry name" value="SEX-DETERMINING REGION Y PROTEIN"/>
    <property type="match status" value="1"/>
</dbReference>
<evidence type="ECO:0000256" key="5">
    <source>
        <dbReference type="SAM" id="MobiDB-lite"/>
    </source>
</evidence>
<dbReference type="InterPro" id="IPR050140">
    <property type="entry name" value="SRY-related_HMG-box_TF-like"/>
</dbReference>
<evidence type="ECO:0000256" key="4">
    <source>
        <dbReference type="PROSITE-ProRule" id="PRU00267"/>
    </source>
</evidence>
<dbReference type="InterPro" id="IPR009071">
    <property type="entry name" value="HMG_box_dom"/>
</dbReference>
<evidence type="ECO:0000256" key="3">
    <source>
        <dbReference type="ARBA" id="ARBA00023163"/>
    </source>
</evidence>
<protein>
    <submittedName>
        <fullName evidence="7">1710_t:CDS:1</fullName>
    </submittedName>
</protein>
<evidence type="ECO:0000256" key="1">
    <source>
        <dbReference type="ARBA" id="ARBA00023015"/>
    </source>
</evidence>
<keyword evidence="8" id="KW-1185">Reference proteome</keyword>
<dbReference type="PANTHER" id="PTHR10270">
    <property type="entry name" value="SOX TRANSCRIPTION FACTOR"/>
    <property type="match status" value="1"/>
</dbReference>
<gene>
    <name evidence="7" type="ORF">PBRASI_LOCUS3678</name>
</gene>
<sequence>MSLALKAEPFPMNLHHQIYHEEDSIDASSPEPHSPAAQSDVDSTDHLAHDDVQEEEQQSTQNSKAVLLPNFESVSYDKVQDLYEKRKGTLYFIPEGFEPVLVPNDTKAQTVTNLLETAKQISAPLNVPRMLPDTDVRLPTLALPCGVTGPQSKGNSPNGKSKVKKPPRPPNAFILYRRAKQPAIVAKNAGITNNEVSKEIGRMWHEEPLEIRHKFQKMAEDAKQEHMKKYPEYRYRPRRPQERKRRVPLRDAPTPTRRGSTPTLASDKLHLMESSSEPSFQSQRRVSTISNEADSPDMYPQSPNISQQLLPQGLIYHNSTLVSSPPQSIGILDAQLPQYHYYMSANGFDQSQIMNQVPQVDYGVFDSHNDGQFDVVEFDEFDMNMNFVSNEGDGIYSAPYVKYDTY</sequence>
<feature type="compositionally biased region" description="Basic residues" evidence="5">
    <location>
        <begin position="236"/>
        <end position="247"/>
    </location>
</feature>
<dbReference type="Gene3D" id="1.10.30.10">
    <property type="entry name" value="High mobility group box domain"/>
    <property type="match status" value="1"/>
</dbReference>
<feature type="DNA-binding region" description="HMG box" evidence="4">
    <location>
        <begin position="166"/>
        <end position="234"/>
    </location>
</feature>
<keyword evidence="4" id="KW-0539">Nucleus</keyword>
<organism evidence="7 8">
    <name type="scientific">Paraglomus brasilianum</name>
    <dbReference type="NCBI Taxonomy" id="144538"/>
    <lineage>
        <taxon>Eukaryota</taxon>
        <taxon>Fungi</taxon>
        <taxon>Fungi incertae sedis</taxon>
        <taxon>Mucoromycota</taxon>
        <taxon>Glomeromycotina</taxon>
        <taxon>Glomeromycetes</taxon>
        <taxon>Paraglomerales</taxon>
        <taxon>Paraglomeraceae</taxon>
        <taxon>Paraglomus</taxon>
    </lineage>
</organism>
<feature type="domain" description="HMG box" evidence="6">
    <location>
        <begin position="166"/>
        <end position="234"/>
    </location>
</feature>